<evidence type="ECO:0000256" key="3">
    <source>
        <dbReference type="ARBA" id="ARBA00022679"/>
    </source>
</evidence>
<keyword evidence="2" id="KW-0597">Phosphoprotein</keyword>
<dbReference type="SMART" id="SM00825">
    <property type="entry name" value="PKS_KS"/>
    <property type="match status" value="1"/>
</dbReference>
<dbReference type="SMART" id="SM00823">
    <property type="entry name" value="PKS_PP"/>
    <property type="match status" value="2"/>
</dbReference>
<dbReference type="PANTHER" id="PTHR43775:SF51">
    <property type="entry name" value="INACTIVE PHENOLPHTHIOCEROL SYNTHESIS POLYKETIDE SYNTHASE TYPE I PKS1-RELATED"/>
    <property type="match status" value="1"/>
</dbReference>
<dbReference type="NCBIfam" id="NF045894">
    <property type="entry name" value="PKS_plus_SDR"/>
    <property type="match status" value="1"/>
</dbReference>
<dbReference type="Gene3D" id="3.40.50.12780">
    <property type="entry name" value="N-terminal domain of ligase-like"/>
    <property type="match status" value="1"/>
</dbReference>
<dbReference type="InterPro" id="IPR020841">
    <property type="entry name" value="PKS_Beta-ketoAc_synthase_dom"/>
</dbReference>
<dbReference type="SUPFAM" id="SSF51735">
    <property type="entry name" value="NAD(P)-binding Rossmann-fold domains"/>
    <property type="match status" value="4"/>
</dbReference>
<dbReference type="InterPro" id="IPR036736">
    <property type="entry name" value="ACP-like_sf"/>
</dbReference>
<dbReference type="InterPro" id="IPR013968">
    <property type="entry name" value="PKS_KR"/>
</dbReference>
<dbReference type="Gene3D" id="3.30.70.3290">
    <property type="match status" value="1"/>
</dbReference>
<dbReference type="FunFam" id="3.40.47.10:FF:000019">
    <property type="entry name" value="Polyketide synthase type I"/>
    <property type="match status" value="1"/>
</dbReference>
<dbReference type="InterPro" id="IPR000873">
    <property type="entry name" value="AMP-dep_synth/lig_dom"/>
</dbReference>
<dbReference type="InterPro" id="IPR014030">
    <property type="entry name" value="Ketoacyl_synth_N"/>
</dbReference>
<dbReference type="Pfam" id="PF22953">
    <property type="entry name" value="SpnB_Rossmann"/>
    <property type="match status" value="1"/>
</dbReference>
<dbReference type="PROSITE" id="PS00606">
    <property type="entry name" value="KS3_1"/>
    <property type="match status" value="1"/>
</dbReference>
<dbReference type="Pfam" id="PF16197">
    <property type="entry name" value="KAsynt_C_assoc"/>
    <property type="match status" value="1"/>
</dbReference>
<dbReference type="PROSITE" id="PS00455">
    <property type="entry name" value="AMP_BINDING"/>
    <property type="match status" value="1"/>
</dbReference>
<dbReference type="Gene3D" id="3.40.366.10">
    <property type="entry name" value="Malonyl-Coenzyme A Acyl Carrier Protein, domain 2"/>
    <property type="match status" value="1"/>
</dbReference>
<dbReference type="Gene3D" id="3.30.300.30">
    <property type="match status" value="1"/>
</dbReference>
<feature type="domain" description="Ketosynthase family 3 (KS3)" evidence="7">
    <location>
        <begin position="1065"/>
        <end position="1483"/>
    </location>
</feature>
<feature type="domain" description="Carrier" evidence="6">
    <location>
        <begin position="2435"/>
        <end position="2513"/>
    </location>
</feature>
<dbReference type="InterPro" id="IPR045851">
    <property type="entry name" value="AMP-bd_C_sf"/>
</dbReference>
<dbReference type="InterPro" id="IPR020806">
    <property type="entry name" value="PKS_PP-bd"/>
</dbReference>
<evidence type="ECO:0000259" key="7">
    <source>
        <dbReference type="PROSITE" id="PS52004"/>
    </source>
</evidence>
<dbReference type="Pfam" id="PF00550">
    <property type="entry name" value="PP-binding"/>
    <property type="match status" value="2"/>
</dbReference>
<evidence type="ECO:0000259" key="6">
    <source>
        <dbReference type="PROSITE" id="PS50075"/>
    </source>
</evidence>
<dbReference type="SUPFAM" id="SSF53901">
    <property type="entry name" value="Thiolase-like"/>
    <property type="match status" value="1"/>
</dbReference>
<reference evidence="8 9" key="1">
    <citation type="submission" date="2019-02" db="EMBL/GenBank/DDBJ databases">
        <title>Sequencing the genomes of 1000 actinobacteria strains.</title>
        <authorList>
            <person name="Klenk H.-P."/>
        </authorList>
    </citation>
    <scope>NUCLEOTIDE SEQUENCE [LARGE SCALE GENOMIC DNA]</scope>
    <source>
        <strain evidence="8 9">DSM 45162</strain>
    </source>
</reference>
<comment type="caution">
    <text evidence="8">The sequence shown here is derived from an EMBL/GenBank/DDBJ whole genome shotgun (WGS) entry which is preliminary data.</text>
</comment>
<dbReference type="Pfam" id="PF13193">
    <property type="entry name" value="AMP-binding_C"/>
    <property type="match status" value="1"/>
</dbReference>
<dbReference type="SMART" id="SM00827">
    <property type="entry name" value="PKS_AT"/>
    <property type="match status" value="1"/>
</dbReference>
<dbReference type="InterPro" id="IPR018201">
    <property type="entry name" value="Ketoacyl_synth_AS"/>
</dbReference>
<dbReference type="Pfam" id="PF08659">
    <property type="entry name" value="KR"/>
    <property type="match status" value="2"/>
</dbReference>
<evidence type="ECO:0000256" key="4">
    <source>
        <dbReference type="ARBA" id="ARBA00023268"/>
    </source>
</evidence>
<dbReference type="Gene3D" id="3.40.50.720">
    <property type="entry name" value="NAD(P)-binding Rossmann-like Domain"/>
    <property type="match status" value="2"/>
</dbReference>
<dbReference type="CDD" id="cd08956">
    <property type="entry name" value="KR_3_FAS_SDR_x"/>
    <property type="match status" value="1"/>
</dbReference>
<dbReference type="Gene3D" id="3.40.50.11460">
    <property type="match status" value="1"/>
</dbReference>
<dbReference type="InterPro" id="IPR042099">
    <property type="entry name" value="ANL_N_sf"/>
</dbReference>
<dbReference type="InterPro" id="IPR001227">
    <property type="entry name" value="Ac_transferase_dom_sf"/>
</dbReference>
<dbReference type="GO" id="GO:0004315">
    <property type="term" value="F:3-oxoacyl-[acyl-carrier-protein] synthase activity"/>
    <property type="evidence" value="ECO:0007669"/>
    <property type="project" value="InterPro"/>
</dbReference>
<dbReference type="InterPro" id="IPR050091">
    <property type="entry name" value="PKS_NRPS_Biosynth_Enz"/>
</dbReference>
<keyword evidence="5" id="KW-0012">Acyltransferase</keyword>
<dbReference type="PROSITE" id="PS50075">
    <property type="entry name" value="CARRIER"/>
    <property type="match status" value="2"/>
</dbReference>
<dbReference type="InterPro" id="IPR055123">
    <property type="entry name" value="SpnB-like_Rossmann"/>
</dbReference>
<evidence type="ECO:0000256" key="1">
    <source>
        <dbReference type="ARBA" id="ARBA00022450"/>
    </source>
</evidence>
<dbReference type="RefSeq" id="WP_130512579.1">
    <property type="nucleotide sequence ID" value="NZ_SHKY01000001.1"/>
</dbReference>
<sequence>MLRADLIRPLPEILREHAAVRPDKVAFRDRRRAVGYAELERRTRRLAGHLSGLWLQPGDRAMIFLGNAVEVIESYLAVSRAGGVAVPFNPAASAAELAYALDDSGARVVITDPGHLEQVRRLLPGRAYLRVVVTGEQPPPRPLVRFEELAGTEPATPPRDDQGLDDPAWMLYTSGTTGNPKGVVSTQRSCQWSIAACYAPILGLSDTDEVLWPMPLHHSLAHVLCVLGVTVVGASATLLDGFAPEDVLGALRDERYTFLAGVPAMYHYLLAEAREHGAHRSALRLALTAGSICPAALRDTFEQTFGVPLLDGYGSTETCGLMTVNWPHGARVDGSCGLPVPGLALRLVDSDTGLDVPTGAEGEVWVRGPNLMRGYHNQPDATAQVLAGGWYHTGDLARCDDLGYVTITGRSRELIIRSGENVHPAEIEDVLLRVPGVADAAVVGRPHEVLGEVPVAFVVPGPGGFDAERLFAACRDELSTFKVPEEVYEIDRIPRTSSGKITRHVLLDRPARLRAAGNGTSESLLRTVWSPLPSIRAVEPTGGPDWAVLGAEAGELTDAVRAAGGTVTAYPDVAALSAAVRAGHRAPAVAVLRLPPTTGQQGDPLSDEPGAAPAVVRDLTDTLGSWAADGPLAGTRLAVVTRAAVAAGDGERVGDLGHAAAWGLLRWAQAEFPDRVVAVDTDGSLDLLPAVLNTGEAQVAVRGGVALVPRLARVWTATDGGAGLRLDPRGTVLVAGVTGARGAALVSHLVGAYQARHLLLVSPGGRADDRTARLERELTALGAKTAVAACDVADRAALAAVLDRVRRPVTAVLYGAAEPDAERGQSFASTAAGAVNLHDLTGDAEPGAFVLLGSVAGALGGPGPGEGAATDAFLEALARHRRDRGLPATWLAWSSADDAELPVPESLAMFDLVARMDLAAAVVLRLSRLGLGAQRTVPVLLRGLIDLAPRPVPDERESSELRTRLAGLSPAEQRTATLDLVRGAAADVLGAPVDGGSARTFRELGFTSVAAVQLRNRLVAATGLTLPAALIFDYPTVEALAEHLRRVLLGEPETAAPARPATGPDEPIAIVAMACRYPGGVRTPEQLWRLVADGAEAIGDFPADRDWDLAHLYGGASATRTGGFLTDAADFDAELFTIAPREALAMDPQQRLMLETSWELVERAGIAPSALRGTRTGVFAGVMYHDYGADLPGPPEGTEAHWGTGTAGSVVSGRVAYALGLEGPAVTVDTACSSSLVAVHLAAQALHRGECDLAVAGGVTVMSTPRTFIEFTQQGGLAPDGRCKAFSASADGTGWSEGAGLLLLERLSDARRNGHEVLAVLRGSAVNSDGASNGLTAPNGPSQQRVIRQALASAGLTPGDVDVVEAHGTGTTLGDPIEAQALLAAYGQHRTNPLLLGSVKSNLGHTQAAAGAAGVIKMVQALRHGVAPRTLHVTEPSPHVDWTAGAVRLLTEQVTWPRTDGPRRCGVSAFGISGTNAHVILEQAPAVDPTPEPASPAARPPAVPVLVSGASAAALADQVARVRAILPGDSPADVGFSLVTGRAHLEHRAALLATEDGVAEIARGAAGRGRLALLFTGQGAQRAGMGRELHARFPAFARAYDAVLAQLAVADREGGAPPPDDQDTLNETGAAQPALFALEVALYRLLESWGVRPDHLAGHSVGEIAAAHVAGVLSLPDACTLVSARARLMQALPAGGAMVAVQAAEDEVLPLLSANVSVAAVNGPTAVVISGAEDEVEAVVARLGRHATRLAVSHAFHSPLMAPMLAEFGAVVRGLTFAPPTVPLATAGDVTAPEFWINHVRDTVRFADSVRSLVDHGVDAFLELGPHAVLTAMVAGLAPARCTAVPMLRRDEPEETTAVSALARLHVAGVGVDWAAFFAGARRVDVPTYPFQRQRFWPRRPASTPDSRTDDEWWRLVDRGDLGAALNLDTWTEKALLPALTAWRDRHRTRAVVNSWRYRESWQRLRPRPGGPPGQWLIVVPDGELDEDWLHRLASAHGTHALRVDVADHDRAGLAHALSPLRDVTVAGVLSLLAVPAPRAGAAVPAGLTRTVALIQALADTGIAAPLWCATRAAVSTGPDDAVDAPEQSALWGLGRVAALELPHQWGGLLDLPADLDEGAAALAHVFAGGFADEDQVALRATGAYGRRLVRAAAPGDPARPWRAEGTVLVTGGTGGLGGRVARWLAAHGTRHLVLLSRRGPDADGAGELRTELEARGATVTIEACDAADRDALAAVLARTPIGAVFHAAGVDTGDGPVAELTEPRLAALLRAKVAAAWNLHELTHDLSAFVLFSSAAATWGGGGQAGYAAANAFLDGLAHHRRSAGLPATSLAWGAWAGAGLAADPAVEQRMRRRGVLPMDPDVALLALQGALAENPVTLTIADTDWSRFIPGFTAQRPSTLLTGIDEARAASAAPPPTPGTGLAERLAGLADPDRERTLLELVRAETASVLGHPDGAAIGADKSFRDQGFDSMTAVQLRTRLGTATGLDLPSALVYDHPTPREVAAHLLAHLVAARPAGLGTPDAELDRFERSLSAATSPDRTGLQTRLERIMAGLAHGEPRTTGADITTASVDDLFAIIDEELQDFS</sequence>
<dbReference type="Pfam" id="PF02801">
    <property type="entry name" value="Ketoacyl-synt_C"/>
    <property type="match status" value="1"/>
</dbReference>
<dbReference type="GO" id="GO:0031177">
    <property type="term" value="F:phosphopantetheine binding"/>
    <property type="evidence" value="ECO:0007669"/>
    <property type="project" value="InterPro"/>
</dbReference>
<dbReference type="SUPFAM" id="SSF55048">
    <property type="entry name" value="Probable ACP-binding domain of malonyl-CoA ACP transacylase"/>
    <property type="match status" value="1"/>
</dbReference>
<dbReference type="InterPro" id="IPR016035">
    <property type="entry name" value="Acyl_Trfase/lysoPLipase"/>
</dbReference>
<evidence type="ECO:0000313" key="8">
    <source>
        <dbReference type="EMBL" id="RZU54189.1"/>
    </source>
</evidence>
<gene>
    <name evidence="8" type="ORF">EV385_6132</name>
</gene>
<dbReference type="InterPro" id="IPR016036">
    <property type="entry name" value="Malonyl_transacylase_ACP-bd"/>
</dbReference>
<keyword evidence="9" id="KW-1185">Reference proteome</keyword>
<keyword evidence="1" id="KW-0596">Phosphopantetheine</keyword>
<dbReference type="SUPFAM" id="SSF52151">
    <property type="entry name" value="FabD/lysophospholipase-like"/>
    <property type="match status" value="1"/>
</dbReference>
<dbReference type="InterPro" id="IPR009081">
    <property type="entry name" value="PP-bd_ACP"/>
</dbReference>
<dbReference type="InterPro" id="IPR032821">
    <property type="entry name" value="PKS_assoc"/>
</dbReference>
<dbReference type="PANTHER" id="PTHR43775">
    <property type="entry name" value="FATTY ACID SYNTHASE"/>
    <property type="match status" value="1"/>
</dbReference>
<dbReference type="CDD" id="cd08952">
    <property type="entry name" value="KR_1_SDR_x"/>
    <property type="match status" value="1"/>
</dbReference>
<dbReference type="Proteomes" id="UP000292564">
    <property type="component" value="Unassembled WGS sequence"/>
</dbReference>
<keyword evidence="4" id="KW-0511">Multifunctional enzyme</keyword>
<accession>A0A4Q7ZUD0</accession>
<dbReference type="Pfam" id="PF00501">
    <property type="entry name" value="AMP-binding"/>
    <property type="match status" value="1"/>
</dbReference>
<dbReference type="InterPro" id="IPR057326">
    <property type="entry name" value="KR_dom"/>
</dbReference>
<dbReference type="Gene3D" id="3.40.47.10">
    <property type="match status" value="1"/>
</dbReference>
<name>A0A4Q7ZUD0_9ACTN</name>
<feature type="domain" description="Carrier" evidence="6">
    <location>
        <begin position="972"/>
        <end position="1048"/>
    </location>
</feature>
<dbReference type="SMART" id="SM01294">
    <property type="entry name" value="PKS_PP_betabranch"/>
    <property type="match status" value="2"/>
</dbReference>
<evidence type="ECO:0000313" key="9">
    <source>
        <dbReference type="Proteomes" id="UP000292564"/>
    </source>
</evidence>
<dbReference type="PROSITE" id="PS52004">
    <property type="entry name" value="KS3_2"/>
    <property type="match status" value="1"/>
</dbReference>
<dbReference type="SUPFAM" id="SSF56801">
    <property type="entry name" value="Acetyl-CoA synthetase-like"/>
    <property type="match status" value="1"/>
</dbReference>
<dbReference type="InterPro" id="IPR025110">
    <property type="entry name" value="AMP-bd_C"/>
</dbReference>
<dbReference type="InterPro" id="IPR014031">
    <property type="entry name" value="Ketoacyl_synth_C"/>
</dbReference>
<organism evidence="8 9">
    <name type="scientific">Krasilnikovia cinnamomea</name>
    <dbReference type="NCBI Taxonomy" id="349313"/>
    <lineage>
        <taxon>Bacteria</taxon>
        <taxon>Bacillati</taxon>
        <taxon>Actinomycetota</taxon>
        <taxon>Actinomycetes</taxon>
        <taxon>Micromonosporales</taxon>
        <taxon>Micromonosporaceae</taxon>
        <taxon>Krasilnikovia</taxon>
    </lineage>
</organism>
<dbReference type="CDD" id="cd00833">
    <property type="entry name" value="PKS"/>
    <property type="match status" value="1"/>
</dbReference>
<evidence type="ECO:0000256" key="5">
    <source>
        <dbReference type="ARBA" id="ARBA00023315"/>
    </source>
</evidence>
<protein>
    <submittedName>
        <fullName evidence="8">Acyl transferase domain-containing protein</fullName>
    </submittedName>
</protein>
<dbReference type="Pfam" id="PF00109">
    <property type="entry name" value="ketoacyl-synt"/>
    <property type="match status" value="1"/>
</dbReference>
<dbReference type="GO" id="GO:0006633">
    <property type="term" value="P:fatty acid biosynthetic process"/>
    <property type="evidence" value="ECO:0007669"/>
    <property type="project" value="InterPro"/>
</dbReference>
<dbReference type="FunFam" id="1.10.1200.10:FF:000007">
    <property type="entry name" value="Probable polyketide synthase pks17"/>
    <property type="match status" value="1"/>
</dbReference>
<dbReference type="EMBL" id="SHKY01000001">
    <property type="protein sequence ID" value="RZU54189.1"/>
    <property type="molecule type" value="Genomic_DNA"/>
</dbReference>
<dbReference type="Pfam" id="PF00698">
    <property type="entry name" value="Acyl_transf_1"/>
    <property type="match status" value="1"/>
</dbReference>
<keyword evidence="3 8" id="KW-0808">Transferase</keyword>
<dbReference type="InterPro" id="IPR014043">
    <property type="entry name" value="Acyl_transferase_dom"/>
</dbReference>
<dbReference type="GO" id="GO:0004312">
    <property type="term" value="F:fatty acid synthase activity"/>
    <property type="evidence" value="ECO:0007669"/>
    <property type="project" value="TreeGrafter"/>
</dbReference>
<dbReference type="Gene3D" id="1.10.1200.10">
    <property type="entry name" value="ACP-like"/>
    <property type="match status" value="2"/>
</dbReference>
<dbReference type="SMART" id="SM00822">
    <property type="entry name" value="PKS_KR"/>
    <property type="match status" value="2"/>
</dbReference>
<dbReference type="InterPro" id="IPR020845">
    <property type="entry name" value="AMP-binding_CS"/>
</dbReference>
<dbReference type="OrthoDB" id="3406074at2"/>
<proteinExistence type="predicted"/>
<dbReference type="InterPro" id="IPR036291">
    <property type="entry name" value="NAD(P)-bd_dom_sf"/>
</dbReference>
<dbReference type="SUPFAM" id="SSF47336">
    <property type="entry name" value="ACP-like"/>
    <property type="match status" value="2"/>
</dbReference>
<evidence type="ECO:0000256" key="2">
    <source>
        <dbReference type="ARBA" id="ARBA00022553"/>
    </source>
</evidence>
<dbReference type="InterPro" id="IPR016039">
    <property type="entry name" value="Thiolase-like"/>
</dbReference>